<dbReference type="AlphaFoldDB" id="A0A4R3M944"/>
<dbReference type="Pfam" id="PF04314">
    <property type="entry name" value="PCuAC"/>
    <property type="match status" value="1"/>
</dbReference>
<dbReference type="EMBL" id="SMAI01000001">
    <property type="protein sequence ID" value="TCT07895.1"/>
    <property type="molecule type" value="Genomic_DNA"/>
</dbReference>
<evidence type="ECO:0008006" key="3">
    <source>
        <dbReference type="Google" id="ProtNLM"/>
    </source>
</evidence>
<dbReference type="RefSeq" id="WP_132029321.1">
    <property type="nucleotide sequence ID" value="NZ_SMAI01000001.1"/>
</dbReference>
<accession>A0A4R3M944</accession>
<dbReference type="Proteomes" id="UP000294664">
    <property type="component" value="Unassembled WGS sequence"/>
</dbReference>
<evidence type="ECO:0000313" key="2">
    <source>
        <dbReference type="Proteomes" id="UP000294664"/>
    </source>
</evidence>
<reference evidence="1 2" key="1">
    <citation type="submission" date="2019-03" db="EMBL/GenBank/DDBJ databases">
        <title>Genomic Encyclopedia of Type Strains, Phase IV (KMG-IV): sequencing the most valuable type-strain genomes for metagenomic binning, comparative biology and taxonomic classification.</title>
        <authorList>
            <person name="Goeker M."/>
        </authorList>
    </citation>
    <scope>NUCLEOTIDE SEQUENCE [LARGE SCALE GENOMIC DNA]</scope>
    <source>
        <strain evidence="1 2">DSM 9035</strain>
    </source>
</reference>
<dbReference type="InterPro" id="IPR007410">
    <property type="entry name" value="LpqE-like"/>
</dbReference>
<dbReference type="InterPro" id="IPR036182">
    <property type="entry name" value="PCuAC_sf"/>
</dbReference>
<dbReference type="SUPFAM" id="SSF110087">
    <property type="entry name" value="DR1885-like metal-binding protein"/>
    <property type="match status" value="1"/>
</dbReference>
<protein>
    <recommendedName>
        <fullName evidence="3">Copper(I)-binding protein</fullName>
    </recommendedName>
</protein>
<dbReference type="InterPro" id="IPR058248">
    <property type="entry name" value="Lxx211020-like"/>
</dbReference>
<gene>
    <name evidence="1" type="ORF">EDC64_101414</name>
</gene>
<dbReference type="PANTHER" id="PTHR36302">
    <property type="entry name" value="BLR7088 PROTEIN"/>
    <property type="match status" value="1"/>
</dbReference>
<name>A0A4R3M944_9HYPH</name>
<keyword evidence="2" id="KW-1185">Reference proteome</keyword>
<dbReference type="Gene3D" id="2.60.40.1890">
    <property type="entry name" value="PCu(A)C copper chaperone"/>
    <property type="match status" value="1"/>
</dbReference>
<comment type="caution">
    <text evidence="1">The sequence shown here is derived from an EMBL/GenBank/DDBJ whole genome shotgun (WGS) entry which is preliminary data.</text>
</comment>
<proteinExistence type="predicted"/>
<evidence type="ECO:0000313" key="1">
    <source>
        <dbReference type="EMBL" id="TCT07895.1"/>
    </source>
</evidence>
<organism evidence="1 2">
    <name type="scientific">Aquabacter spiritensis</name>
    <dbReference type="NCBI Taxonomy" id="933073"/>
    <lineage>
        <taxon>Bacteria</taxon>
        <taxon>Pseudomonadati</taxon>
        <taxon>Pseudomonadota</taxon>
        <taxon>Alphaproteobacteria</taxon>
        <taxon>Hyphomicrobiales</taxon>
        <taxon>Xanthobacteraceae</taxon>
        <taxon>Aquabacter</taxon>
    </lineage>
</organism>
<dbReference type="OrthoDB" id="9796962at2"/>
<dbReference type="PANTHER" id="PTHR36302:SF1">
    <property type="entry name" value="COPPER CHAPERONE PCU(A)C"/>
    <property type="match status" value="1"/>
</dbReference>
<sequence>MLNSSRTPFTFTRLLRRVRFEEALAAAAFATLLLTLSAQALFAQNSPTIAIDQPWARATPQGATVGAGYMVLRNEGAATDRLVAATADVAPRVEIHEMAMANGVMTMRQVPGGLLVPANGSVTLKPGSYHLMFMDLTQPLKQGTIVTGTLTFEKAGTIPVKLTVEPIGAEGVAAGEGHSHAHGK</sequence>